<feature type="transmembrane region" description="Helical" evidence="5">
    <location>
        <begin position="31"/>
        <end position="52"/>
    </location>
</feature>
<keyword evidence="6" id="KW-0378">Hydrolase</keyword>
<evidence type="ECO:0000256" key="2">
    <source>
        <dbReference type="ARBA" id="ARBA00022692"/>
    </source>
</evidence>
<evidence type="ECO:0000256" key="4">
    <source>
        <dbReference type="ARBA" id="ARBA00023136"/>
    </source>
</evidence>
<protein>
    <submittedName>
        <fullName evidence="6">Acid resistance serine protease MarP</fullName>
    </submittedName>
</protein>
<comment type="subcellular location">
    <subcellularLocation>
        <location evidence="1">Membrane</location>
        <topology evidence="1">Multi-pass membrane protein</topology>
    </subcellularLocation>
</comment>
<dbReference type="Gene3D" id="2.40.10.10">
    <property type="entry name" value="Trypsin-like serine proteases"/>
    <property type="match status" value="2"/>
</dbReference>
<evidence type="ECO:0000256" key="3">
    <source>
        <dbReference type="ARBA" id="ARBA00022989"/>
    </source>
</evidence>
<sequence>MEGGDLAPNVLDAVLLLLLVFVAARGWRRGAVAQICAFGGLALGLIIGVWGAPRLVGLFVSEPGPTTALVTVGLLLFAALIGQGVGLGVGLRLRRAALSAGIGRIDRVAGVAAGAAGLVFAVWLLATVLAQGPIPALARQVRGSEVVRALDAVLPPPPDVFGRISAYLDDQGFPPVFAQPGGGGIVAPSVPATADEAVRAAAAAGQPSTVQVRASGCGGVLGFGSGFVPQAGFVVTNAHVVAGFDHLTVRDSAGEHDAVPIHVNPALDLAVLAVPDVGAPPIGWAGTPVVRGTEGATLGFPGGHTEMVVQPASVKADLDAIGRDIYGTGRVHREIIALSGSVERGDSGGPFVTSDGLVGGVVFAADPSGGTAYALAVDEVRPAVEDAIRRNQEVGVGECRF</sequence>
<organism evidence="6 7">
    <name type="scientific">Pseudonocardia adelaidensis</name>
    <dbReference type="NCBI Taxonomy" id="648754"/>
    <lineage>
        <taxon>Bacteria</taxon>
        <taxon>Bacillati</taxon>
        <taxon>Actinomycetota</taxon>
        <taxon>Actinomycetes</taxon>
        <taxon>Pseudonocardiales</taxon>
        <taxon>Pseudonocardiaceae</taxon>
        <taxon>Pseudonocardia</taxon>
    </lineage>
</organism>
<keyword evidence="7" id="KW-1185">Reference proteome</keyword>
<keyword evidence="3 5" id="KW-1133">Transmembrane helix</keyword>
<feature type="transmembrane region" description="Helical" evidence="5">
    <location>
        <begin position="6"/>
        <end position="24"/>
    </location>
</feature>
<dbReference type="Pfam" id="PF13365">
    <property type="entry name" value="Trypsin_2"/>
    <property type="match status" value="1"/>
</dbReference>
<name>A0ABP9NLL4_9PSEU</name>
<dbReference type="InterPro" id="IPR033116">
    <property type="entry name" value="TRYPSIN_SER"/>
</dbReference>
<evidence type="ECO:0000256" key="5">
    <source>
        <dbReference type="SAM" id="Phobius"/>
    </source>
</evidence>
<dbReference type="PRINTS" id="PR00834">
    <property type="entry name" value="PROTEASES2C"/>
</dbReference>
<reference evidence="7" key="1">
    <citation type="journal article" date="2019" name="Int. J. Syst. Evol. Microbiol.">
        <title>The Global Catalogue of Microorganisms (GCM) 10K type strain sequencing project: providing services to taxonomists for standard genome sequencing and annotation.</title>
        <authorList>
            <consortium name="The Broad Institute Genomics Platform"/>
            <consortium name="The Broad Institute Genome Sequencing Center for Infectious Disease"/>
            <person name="Wu L."/>
            <person name="Ma J."/>
        </authorList>
    </citation>
    <scope>NUCLEOTIDE SEQUENCE [LARGE SCALE GENOMIC DNA]</scope>
    <source>
        <strain evidence="7">JCM 18302</strain>
    </source>
</reference>
<keyword evidence="2 5" id="KW-0812">Transmembrane</keyword>
<accession>A0ABP9NLL4</accession>
<dbReference type="InterPro" id="IPR009003">
    <property type="entry name" value="Peptidase_S1_PA"/>
</dbReference>
<dbReference type="InterPro" id="IPR047680">
    <property type="entry name" value="MarP-like"/>
</dbReference>
<dbReference type="GO" id="GO:0008233">
    <property type="term" value="F:peptidase activity"/>
    <property type="evidence" value="ECO:0007669"/>
    <property type="project" value="UniProtKB-KW"/>
</dbReference>
<dbReference type="GO" id="GO:0006508">
    <property type="term" value="P:proteolysis"/>
    <property type="evidence" value="ECO:0007669"/>
    <property type="project" value="UniProtKB-KW"/>
</dbReference>
<comment type="caution">
    <text evidence="6">The sequence shown here is derived from an EMBL/GenBank/DDBJ whole genome shotgun (WGS) entry which is preliminary data.</text>
</comment>
<feature type="transmembrane region" description="Helical" evidence="5">
    <location>
        <begin position="105"/>
        <end position="126"/>
    </location>
</feature>
<dbReference type="RefSeq" id="WP_345606741.1">
    <property type="nucleotide sequence ID" value="NZ_BAABJO010000014.1"/>
</dbReference>
<proteinExistence type="predicted"/>
<keyword evidence="6" id="KW-0645">Protease</keyword>
<dbReference type="PROSITE" id="PS00135">
    <property type="entry name" value="TRYPSIN_SER"/>
    <property type="match status" value="1"/>
</dbReference>
<dbReference type="NCBIfam" id="NF033740">
    <property type="entry name" value="MarP_fam_protase"/>
    <property type="match status" value="1"/>
</dbReference>
<evidence type="ECO:0000313" key="7">
    <source>
        <dbReference type="Proteomes" id="UP001500804"/>
    </source>
</evidence>
<feature type="transmembrane region" description="Helical" evidence="5">
    <location>
        <begin position="72"/>
        <end position="93"/>
    </location>
</feature>
<dbReference type="InterPro" id="IPR001940">
    <property type="entry name" value="Peptidase_S1C"/>
</dbReference>
<evidence type="ECO:0000256" key="1">
    <source>
        <dbReference type="ARBA" id="ARBA00004141"/>
    </source>
</evidence>
<dbReference type="InterPro" id="IPR003825">
    <property type="entry name" value="Colicin-V_CvpA"/>
</dbReference>
<gene>
    <name evidence="6" type="primary">marP</name>
    <name evidence="6" type="ORF">GCM10023320_40290</name>
</gene>
<dbReference type="Proteomes" id="UP001500804">
    <property type="component" value="Unassembled WGS sequence"/>
</dbReference>
<dbReference type="SUPFAM" id="SSF50494">
    <property type="entry name" value="Trypsin-like serine proteases"/>
    <property type="match status" value="1"/>
</dbReference>
<dbReference type="InterPro" id="IPR043504">
    <property type="entry name" value="Peptidase_S1_PA_chymotrypsin"/>
</dbReference>
<dbReference type="EMBL" id="BAABJO010000014">
    <property type="protein sequence ID" value="GAA5125623.1"/>
    <property type="molecule type" value="Genomic_DNA"/>
</dbReference>
<dbReference type="PANTHER" id="PTHR43019">
    <property type="entry name" value="SERINE ENDOPROTEASE DEGS"/>
    <property type="match status" value="1"/>
</dbReference>
<keyword evidence="4 5" id="KW-0472">Membrane</keyword>
<dbReference type="Pfam" id="PF02674">
    <property type="entry name" value="Colicin_V"/>
    <property type="match status" value="1"/>
</dbReference>
<evidence type="ECO:0000313" key="6">
    <source>
        <dbReference type="EMBL" id="GAA5125623.1"/>
    </source>
</evidence>
<dbReference type="PANTHER" id="PTHR43019:SF23">
    <property type="entry name" value="PROTEASE DO-LIKE 5, CHLOROPLASTIC"/>
    <property type="match status" value="1"/>
</dbReference>